<evidence type="ECO:0008006" key="4">
    <source>
        <dbReference type="Google" id="ProtNLM"/>
    </source>
</evidence>
<proteinExistence type="predicted"/>
<dbReference type="EMBL" id="MHMV01000045">
    <property type="protein sequence ID" value="OGZ33441.1"/>
    <property type="molecule type" value="Genomic_DNA"/>
</dbReference>
<name>A0A1G2F7A8_9BACT</name>
<evidence type="ECO:0000313" key="3">
    <source>
        <dbReference type="Proteomes" id="UP000177725"/>
    </source>
</evidence>
<dbReference type="Proteomes" id="UP000177725">
    <property type="component" value="Unassembled WGS sequence"/>
</dbReference>
<evidence type="ECO:0000256" key="1">
    <source>
        <dbReference type="SAM" id="SignalP"/>
    </source>
</evidence>
<reference evidence="2 3" key="1">
    <citation type="journal article" date="2016" name="Nat. Commun.">
        <title>Thousands of microbial genomes shed light on interconnected biogeochemical processes in an aquifer system.</title>
        <authorList>
            <person name="Anantharaman K."/>
            <person name="Brown C.T."/>
            <person name="Hug L.A."/>
            <person name="Sharon I."/>
            <person name="Castelle C.J."/>
            <person name="Probst A.J."/>
            <person name="Thomas B.C."/>
            <person name="Singh A."/>
            <person name="Wilkins M.J."/>
            <person name="Karaoz U."/>
            <person name="Brodie E.L."/>
            <person name="Williams K.H."/>
            <person name="Hubbard S.S."/>
            <person name="Banfield J.F."/>
        </authorList>
    </citation>
    <scope>NUCLEOTIDE SEQUENCE [LARGE SCALE GENOMIC DNA]</scope>
</reference>
<keyword evidence="1" id="KW-0732">Signal</keyword>
<gene>
    <name evidence="2" type="ORF">A2174_01265</name>
</gene>
<accession>A0A1G2F7A8</accession>
<feature type="chain" id="PRO_5009582832" description="DUF5666 domain-containing protein" evidence="1">
    <location>
        <begin position="23"/>
        <end position="114"/>
    </location>
</feature>
<feature type="signal peptide" evidence="1">
    <location>
        <begin position="1"/>
        <end position="22"/>
    </location>
</feature>
<evidence type="ECO:0000313" key="2">
    <source>
        <dbReference type="EMBL" id="OGZ33441.1"/>
    </source>
</evidence>
<comment type="caution">
    <text evidence="2">The sequence shown here is derived from an EMBL/GenBank/DDBJ whole genome shotgun (WGS) entry which is preliminary data.</text>
</comment>
<sequence>MFKKILVLVAMLALMAVPPVFALDGETFGGGANASSDVSSGGGARFVGIVVTEAINSSGATAQINWRGPQVEANVGTISEGGTLIMVRGFGGGGAHQDGSADAGAGFRGFHIGR</sequence>
<dbReference type="AlphaFoldDB" id="A0A1G2F7A8"/>
<organism evidence="2 3">
    <name type="scientific">Candidatus Portnoybacteria bacterium RBG_13_41_18</name>
    <dbReference type="NCBI Taxonomy" id="1801991"/>
    <lineage>
        <taxon>Bacteria</taxon>
        <taxon>Candidatus Portnoyibacteriota</taxon>
    </lineage>
</organism>
<protein>
    <recommendedName>
        <fullName evidence="4">DUF5666 domain-containing protein</fullName>
    </recommendedName>
</protein>